<keyword evidence="1" id="KW-0812">Transmembrane</keyword>
<sequence>MNVPAATKIAIILIGIGFIVFVVGFGAPYWTVYGIFGHGGLWQGCWNYHRTFRCFSSTGHEVDWFLSVKVFEAIGLVAAFVGLLFLALYTCVSKTSGNKIVGFCTTFLTLGTGGVIMLGVFIFASKVGAESLGWAFALATAGGSLYIFSGILLFVGICSKQ</sequence>
<dbReference type="Proteomes" id="UP000694844">
    <property type="component" value="Chromosome 1"/>
</dbReference>
<dbReference type="GeneID" id="111123613"/>
<dbReference type="Gene3D" id="1.20.140.150">
    <property type="match status" value="1"/>
</dbReference>
<keyword evidence="2" id="KW-1185">Reference proteome</keyword>
<evidence type="ECO:0000256" key="1">
    <source>
        <dbReference type="SAM" id="Phobius"/>
    </source>
</evidence>
<reference evidence="3" key="2">
    <citation type="submission" date="2025-08" db="UniProtKB">
        <authorList>
            <consortium name="RefSeq"/>
        </authorList>
    </citation>
    <scope>IDENTIFICATION</scope>
    <source>
        <tissue evidence="3">Whole sample</tissue>
    </source>
</reference>
<dbReference type="RefSeq" id="XP_022321773.1">
    <property type="nucleotide sequence ID" value="XM_022466065.1"/>
</dbReference>
<evidence type="ECO:0000313" key="3">
    <source>
        <dbReference type="RefSeq" id="XP_022321773.1"/>
    </source>
</evidence>
<keyword evidence="1" id="KW-0472">Membrane</keyword>
<feature type="transmembrane region" description="Helical" evidence="1">
    <location>
        <begin position="70"/>
        <end position="88"/>
    </location>
</feature>
<dbReference type="KEGG" id="cvn:111123613"/>
<feature type="transmembrane region" description="Helical" evidence="1">
    <location>
        <begin position="9"/>
        <end position="30"/>
    </location>
</feature>
<keyword evidence="1" id="KW-1133">Transmembrane helix</keyword>
<evidence type="ECO:0000313" key="2">
    <source>
        <dbReference type="Proteomes" id="UP000694844"/>
    </source>
</evidence>
<gene>
    <name evidence="3" type="primary">LOC111123613</name>
</gene>
<accession>A0A8B8D123</accession>
<feature type="transmembrane region" description="Helical" evidence="1">
    <location>
        <begin position="136"/>
        <end position="158"/>
    </location>
</feature>
<feature type="transmembrane region" description="Helical" evidence="1">
    <location>
        <begin position="100"/>
        <end position="124"/>
    </location>
</feature>
<dbReference type="AlphaFoldDB" id="A0A8B8D123"/>
<protein>
    <submittedName>
        <fullName evidence="3">Uncharacterized protein LOC111123613</fullName>
    </submittedName>
</protein>
<proteinExistence type="predicted"/>
<organism evidence="2 3">
    <name type="scientific">Crassostrea virginica</name>
    <name type="common">Eastern oyster</name>
    <dbReference type="NCBI Taxonomy" id="6565"/>
    <lineage>
        <taxon>Eukaryota</taxon>
        <taxon>Metazoa</taxon>
        <taxon>Spiralia</taxon>
        <taxon>Lophotrochozoa</taxon>
        <taxon>Mollusca</taxon>
        <taxon>Bivalvia</taxon>
        <taxon>Autobranchia</taxon>
        <taxon>Pteriomorphia</taxon>
        <taxon>Ostreida</taxon>
        <taxon>Ostreoidea</taxon>
        <taxon>Ostreidae</taxon>
        <taxon>Crassostrea</taxon>
    </lineage>
</organism>
<reference evidence="2" key="1">
    <citation type="submission" date="2024-06" db="UniProtKB">
        <authorList>
            <consortium name="RefSeq"/>
        </authorList>
    </citation>
    <scope>NUCLEOTIDE SEQUENCE [LARGE SCALE GENOMIC DNA]</scope>
</reference>
<name>A0A8B8D123_CRAVI</name>